<dbReference type="SUPFAM" id="SSF89447">
    <property type="entry name" value="AbrB/MazE/MraZ-like"/>
    <property type="match status" value="1"/>
</dbReference>
<dbReference type="RefSeq" id="WP_141464830.1">
    <property type="nucleotide sequence ID" value="NZ_RBZW01000027.1"/>
</dbReference>
<dbReference type="PROSITE" id="PS51740">
    <property type="entry name" value="SPOVT_ABRB"/>
    <property type="match status" value="1"/>
</dbReference>
<dbReference type="Gene3D" id="2.10.260.10">
    <property type="match status" value="1"/>
</dbReference>
<dbReference type="GO" id="GO:0003677">
    <property type="term" value="F:DNA binding"/>
    <property type="evidence" value="ECO:0007669"/>
    <property type="project" value="UniProtKB-KW"/>
</dbReference>
<dbReference type="Proteomes" id="UP000318864">
    <property type="component" value="Unassembled WGS sequence"/>
</dbReference>
<feature type="region of interest" description="Disordered" evidence="1">
    <location>
        <begin position="1"/>
        <end position="20"/>
    </location>
</feature>
<feature type="region of interest" description="Disordered" evidence="1">
    <location>
        <begin position="57"/>
        <end position="89"/>
    </location>
</feature>
<dbReference type="Pfam" id="PF04014">
    <property type="entry name" value="MazE_antitoxin"/>
    <property type="match status" value="1"/>
</dbReference>
<dbReference type="EMBL" id="RBZW01000027">
    <property type="protein sequence ID" value="THE64746.1"/>
    <property type="molecule type" value="Genomic_DNA"/>
</dbReference>
<evidence type="ECO:0000313" key="4">
    <source>
        <dbReference type="Proteomes" id="UP000318864"/>
    </source>
</evidence>
<gene>
    <name evidence="3" type="ORF">D8Y22_11445</name>
</gene>
<sequence length="89" mass="9571">MGKTSSEANNGEEITLTVDDRGRVTLPKEVRDRLGIESNDEISATLVGSVLEVNPTPSSKLETATAGRKNWEHTTPTDAGETLFGPMNQ</sequence>
<keyword evidence="4" id="KW-1185">Reference proteome</keyword>
<dbReference type="AlphaFoldDB" id="A0A4S3TL18"/>
<accession>A0A4S3TL18</accession>
<name>A0A4S3TL18_9EURY</name>
<feature type="domain" description="SpoVT-AbrB" evidence="2">
    <location>
        <begin position="13"/>
        <end position="58"/>
    </location>
</feature>
<dbReference type="SMART" id="SM00966">
    <property type="entry name" value="SpoVT_AbrB"/>
    <property type="match status" value="1"/>
</dbReference>
<evidence type="ECO:0000256" key="1">
    <source>
        <dbReference type="SAM" id="MobiDB-lite"/>
    </source>
</evidence>
<reference evidence="3 4" key="1">
    <citation type="submission" date="2018-10" db="EMBL/GenBank/DDBJ databases">
        <title>Natronolimnobius sp. XQ-INN 246 isolated from Inner Mongolia Autonomous Region of China.</title>
        <authorList>
            <person name="Xue Q."/>
        </authorList>
    </citation>
    <scope>NUCLEOTIDE SEQUENCE [LARGE SCALE GENOMIC DNA]</scope>
    <source>
        <strain evidence="3 4">XQ-INN 246</strain>
    </source>
</reference>
<proteinExistence type="predicted"/>
<dbReference type="InterPro" id="IPR007159">
    <property type="entry name" value="SpoVT-AbrB_dom"/>
</dbReference>
<evidence type="ECO:0000313" key="3">
    <source>
        <dbReference type="EMBL" id="THE64746.1"/>
    </source>
</evidence>
<dbReference type="NCBIfam" id="TIGR01439">
    <property type="entry name" value="lp_hng_hel_AbrB"/>
    <property type="match status" value="1"/>
</dbReference>
<dbReference type="OrthoDB" id="87832at2157"/>
<comment type="caution">
    <text evidence="3">The sequence shown here is derived from an EMBL/GenBank/DDBJ whole genome shotgun (WGS) entry which is preliminary data.</text>
</comment>
<organism evidence="3 4">
    <name type="scientific">Salinadaptatus halalkaliphilus</name>
    <dbReference type="NCBI Taxonomy" id="2419781"/>
    <lineage>
        <taxon>Archaea</taxon>
        <taxon>Methanobacteriati</taxon>
        <taxon>Methanobacteriota</taxon>
        <taxon>Stenosarchaea group</taxon>
        <taxon>Halobacteria</taxon>
        <taxon>Halobacteriales</taxon>
        <taxon>Natrialbaceae</taxon>
        <taxon>Salinadaptatus</taxon>
    </lineage>
</organism>
<evidence type="ECO:0000259" key="2">
    <source>
        <dbReference type="PROSITE" id="PS51740"/>
    </source>
</evidence>
<keyword evidence="3" id="KW-0238">DNA-binding</keyword>
<protein>
    <submittedName>
        <fullName evidence="3">AbrB/MazE/SpoVT family DNA-binding domain-containing protein</fullName>
    </submittedName>
</protein>
<dbReference type="InterPro" id="IPR037914">
    <property type="entry name" value="SpoVT-AbrB_sf"/>
</dbReference>